<sequence>MAITSGVGKHSAWLNAGGRFLIERGQVQQSAQRKSSTFHCTIPISEKGAYDALAQIGGDDEVTIEVMTRGATSTLITGTINDVDFDYIGRKITVTGRDKSAGLHENKSSEKWVNKSTTDVVRDLIGRIGMVGKFDDMQNMAGKILEQDFVKLSDNVSYAYVIHKLAERDGARWWVDAQGVFHYAKFNSPTGTYSIYVDQSSMPVRSDCLHLRVTHNKQAGKTIEVDFKAWHPRDKKVHQHTTVIPGFGGTKRYGYHAPTLKQDQVEAHAKAQANEKARHELKVRATVVGDPSVAAGMGLSLQGTRYYDQTFDIDTVVHEFGMSGHTSHITARSAKSGRSAT</sequence>
<name>A0A973W345_9BRAD</name>
<gene>
    <name evidence="1" type="ORF">HAP48_025970</name>
</gene>
<proteinExistence type="predicted"/>
<accession>A0A973W345</accession>
<reference evidence="1" key="1">
    <citation type="submission" date="2020-06" db="EMBL/GenBank/DDBJ databases">
        <title>Whole Genome Sequence of Bradyrhizobium sp. Strain 1S1.</title>
        <authorList>
            <person name="Bromfield E.S.P."/>
            <person name="Cloutier S."/>
        </authorList>
    </citation>
    <scope>NUCLEOTIDE SEQUENCE [LARGE SCALE GENOMIC DNA]</scope>
    <source>
        <strain evidence="1">1S1</strain>
    </source>
</reference>
<dbReference type="EMBL" id="JAAOLE020000001">
    <property type="protein sequence ID" value="NVI46344.1"/>
    <property type="molecule type" value="Genomic_DNA"/>
</dbReference>
<evidence type="ECO:0000313" key="1">
    <source>
        <dbReference type="EMBL" id="NVI46344.1"/>
    </source>
</evidence>
<dbReference type="AlphaFoldDB" id="A0A973W345"/>
<evidence type="ECO:0008006" key="2">
    <source>
        <dbReference type="Google" id="ProtNLM"/>
    </source>
</evidence>
<protein>
    <recommendedName>
        <fullName evidence="2">Late control protein</fullName>
    </recommendedName>
</protein>
<dbReference type="RefSeq" id="WP_166205670.1">
    <property type="nucleotide sequence ID" value="NZ_CP088285.1"/>
</dbReference>
<dbReference type="SUPFAM" id="SSF69279">
    <property type="entry name" value="Phage tail proteins"/>
    <property type="match status" value="1"/>
</dbReference>
<organism evidence="1">
    <name type="scientific">Bradyrhizobium septentrionale</name>
    <dbReference type="NCBI Taxonomy" id="1404411"/>
    <lineage>
        <taxon>Bacteria</taxon>
        <taxon>Pseudomonadati</taxon>
        <taxon>Pseudomonadota</taxon>
        <taxon>Alphaproteobacteria</taxon>
        <taxon>Hyphomicrobiales</taxon>
        <taxon>Nitrobacteraceae</taxon>
        <taxon>Bradyrhizobium</taxon>
    </lineage>
</organism>
<comment type="caution">
    <text evidence="1">The sequence shown here is derived from an EMBL/GenBank/DDBJ whole genome shotgun (WGS) entry which is preliminary data.</text>
</comment>